<dbReference type="OrthoDB" id="9801052at2"/>
<dbReference type="Pfam" id="PF00202">
    <property type="entry name" value="Aminotran_3"/>
    <property type="match status" value="1"/>
</dbReference>
<dbReference type="InterPro" id="IPR015422">
    <property type="entry name" value="PyrdxlP-dep_Trfase_small"/>
</dbReference>
<evidence type="ECO:0000313" key="5">
    <source>
        <dbReference type="Proteomes" id="UP000287447"/>
    </source>
</evidence>
<dbReference type="GO" id="GO:0030170">
    <property type="term" value="F:pyridoxal phosphate binding"/>
    <property type="evidence" value="ECO:0007669"/>
    <property type="project" value="InterPro"/>
</dbReference>
<name>A0A3S2Y4G1_9PROT</name>
<comment type="similarity">
    <text evidence="3">Belongs to the class-III pyridoxal-phosphate-dependent aminotransferase family.</text>
</comment>
<protein>
    <submittedName>
        <fullName evidence="4">Aminotransferase class III-fold pyridoxal phosphate-dependent enzyme</fullName>
    </submittedName>
</protein>
<dbReference type="InterPro" id="IPR015421">
    <property type="entry name" value="PyrdxlP-dep_Trfase_major"/>
</dbReference>
<dbReference type="PANTHER" id="PTHR43713:SF3">
    <property type="entry name" value="GLUTAMATE-1-SEMIALDEHYDE 2,1-AMINOMUTASE 1, CHLOROPLASTIC-RELATED"/>
    <property type="match status" value="1"/>
</dbReference>
<dbReference type="GO" id="GO:0008483">
    <property type="term" value="F:transaminase activity"/>
    <property type="evidence" value="ECO:0007669"/>
    <property type="project" value="UniProtKB-KW"/>
</dbReference>
<evidence type="ECO:0000256" key="1">
    <source>
        <dbReference type="ARBA" id="ARBA00001933"/>
    </source>
</evidence>
<dbReference type="Gene3D" id="3.90.1150.10">
    <property type="entry name" value="Aspartate Aminotransferase, domain 1"/>
    <property type="match status" value="1"/>
</dbReference>
<dbReference type="Gene3D" id="3.40.640.10">
    <property type="entry name" value="Type I PLP-dependent aspartate aminotransferase-like (Major domain)"/>
    <property type="match status" value="1"/>
</dbReference>
<dbReference type="InterPro" id="IPR015424">
    <property type="entry name" value="PyrdxlP-dep_Trfase"/>
</dbReference>
<keyword evidence="4" id="KW-0032">Aminotransferase</keyword>
<organism evidence="4 5">
    <name type="scientific">Hwanghaeella grinnelliae</name>
    <dbReference type="NCBI Taxonomy" id="2500179"/>
    <lineage>
        <taxon>Bacteria</taxon>
        <taxon>Pseudomonadati</taxon>
        <taxon>Pseudomonadota</taxon>
        <taxon>Alphaproteobacteria</taxon>
        <taxon>Rhodospirillales</taxon>
        <taxon>Rhodospirillaceae</taxon>
        <taxon>Hwanghaeella</taxon>
    </lineage>
</organism>
<evidence type="ECO:0000256" key="3">
    <source>
        <dbReference type="RuleBase" id="RU003560"/>
    </source>
</evidence>
<reference evidence="5" key="1">
    <citation type="submission" date="2019-01" db="EMBL/GenBank/DDBJ databases">
        <title>Gri0909 isolated from a small marine red alga.</title>
        <authorList>
            <person name="Kim J."/>
            <person name="Jeong S.E."/>
            <person name="Jeon C.O."/>
        </authorList>
    </citation>
    <scope>NUCLEOTIDE SEQUENCE [LARGE SCALE GENOMIC DNA]</scope>
    <source>
        <strain evidence="5">Gri0909</strain>
    </source>
</reference>
<evidence type="ECO:0000256" key="2">
    <source>
        <dbReference type="ARBA" id="ARBA00022898"/>
    </source>
</evidence>
<gene>
    <name evidence="4" type="ORF">EOI86_03065</name>
</gene>
<keyword evidence="4" id="KW-0808">Transferase</keyword>
<dbReference type="EMBL" id="SADE01000001">
    <property type="protein sequence ID" value="RVU38288.1"/>
    <property type="molecule type" value="Genomic_DNA"/>
</dbReference>
<keyword evidence="2 3" id="KW-0663">Pyridoxal phosphate</keyword>
<comment type="cofactor">
    <cofactor evidence="1">
        <name>pyridoxal 5'-phosphate</name>
        <dbReference type="ChEBI" id="CHEBI:597326"/>
    </cofactor>
</comment>
<dbReference type="AlphaFoldDB" id="A0A3S2Y4G1"/>
<dbReference type="Proteomes" id="UP000287447">
    <property type="component" value="Unassembled WGS sequence"/>
</dbReference>
<comment type="caution">
    <text evidence="4">The sequence shown here is derived from an EMBL/GenBank/DDBJ whole genome shotgun (WGS) entry which is preliminary data.</text>
</comment>
<accession>A0A3S2Y4G1</accession>
<keyword evidence="5" id="KW-1185">Reference proteome</keyword>
<sequence length="446" mass="48798">MVMTNHTPRNLTLDQALAEAEARFVARNPRSMERHKAARQWMPGGNTRSVLHFDPAPLTMTLADGCMLEDLDGHRYVDFLGEYSAGLYGHTNQTIREAVVTAMERGTVLGAPNRYEAGLAQELVQRFPGIDLIRFCNSGSEANLMTFAVARAVTGREKFLAFRGGYHGGFLLMDGEHGKLNAPYDVELLDYNDTEGAVAAIRRVGKDLAAVTLEPMMGSGGCIPADQEFLEAIRKETEAVGALLIFDEVITSRLSEGGLQKATGVIPDLTALGKYLGGGLTFGAFGGRRDIMAHFDPSRPGGYLHAGTFNNNVLTMAAGLTGLTQVYTCKVAKTLNAAGDDLRRRINVCFKRVGMKAQATGLGSLMCVHFTDAPVKRPQDVKTLDPQIKRLFYMEMLERGQYMATRCMMTLSLPMGHPEYDGLVRAIEDFCVDNGPLLRELGYIQN</sequence>
<dbReference type="InterPro" id="IPR005814">
    <property type="entry name" value="Aminotrans_3"/>
</dbReference>
<proteinExistence type="inferred from homology"/>
<dbReference type="SUPFAM" id="SSF53383">
    <property type="entry name" value="PLP-dependent transferases"/>
    <property type="match status" value="1"/>
</dbReference>
<dbReference type="PANTHER" id="PTHR43713">
    <property type="entry name" value="GLUTAMATE-1-SEMIALDEHYDE 2,1-AMINOMUTASE"/>
    <property type="match status" value="1"/>
</dbReference>
<evidence type="ECO:0000313" key="4">
    <source>
        <dbReference type="EMBL" id="RVU38288.1"/>
    </source>
</evidence>